<feature type="region of interest" description="Disordered" evidence="1">
    <location>
        <begin position="61"/>
        <end position="121"/>
    </location>
</feature>
<evidence type="ECO:0000313" key="3">
    <source>
        <dbReference type="EMBL" id="GLI38748.1"/>
    </source>
</evidence>
<comment type="caution">
    <text evidence="3">The sequence shown here is derived from an EMBL/GenBank/DDBJ whole genome shotgun (WGS) entry which is preliminary data.</text>
</comment>
<dbReference type="AlphaFoldDB" id="A0A9W6G1P0"/>
<dbReference type="EMBL" id="BSDS01000001">
    <property type="protein sequence ID" value="GLI38748.1"/>
    <property type="molecule type" value="Genomic_DNA"/>
</dbReference>
<organism evidence="3 4">
    <name type="scientific">Geobacter hydrogenophilus</name>
    <dbReference type="NCBI Taxonomy" id="40983"/>
    <lineage>
        <taxon>Bacteria</taxon>
        <taxon>Pseudomonadati</taxon>
        <taxon>Thermodesulfobacteriota</taxon>
        <taxon>Desulfuromonadia</taxon>
        <taxon>Geobacterales</taxon>
        <taxon>Geobacteraceae</taxon>
        <taxon>Geobacter</taxon>
    </lineage>
</organism>
<evidence type="ECO:0000256" key="2">
    <source>
        <dbReference type="SAM" id="Phobius"/>
    </source>
</evidence>
<dbReference type="RefSeq" id="WP_343213588.1">
    <property type="nucleotide sequence ID" value="NZ_JAHCZI010000001.1"/>
</dbReference>
<protein>
    <submittedName>
        <fullName evidence="3">Uncharacterized protein</fullName>
    </submittedName>
</protein>
<keyword evidence="4" id="KW-1185">Reference proteome</keyword>
<keyword evidence="2" id="KW-0472">Membrane</keyword>
<evidence type="ECO:0000313" key="4">
    <source>
        <dbReference type="Proteomes" id="UP001144352"/>
    </source>
</evidence>
<evidence type="ECO:0000256" key="1">
    <source>
        <dbReference type="SAM" id="MobiDB-lite"/>
    </source>
</evidence>
<proteinExistence type="predicted"/>
<keyword evidence="2" id="KW-1133">Transmembrane helix</keyword>
<keyword evidence="2" id="KW-0812">Transmembrane</keyword>
<name>A0A9W6G1P0_9BACT</name>
<sequence length="254" mass="26891">MRAASPPAPFTMDTLQRFIIVSLALHLGGLAAFSWYGSTTAGQQKLQTVTWVVDVVTDIRSEQAGPDNGEAVRDQTVLPPRDEPQSPPESVSPAEEPHDAPPAPPPPANQEASPADSSGTVVLGGAPVNTVALTGAFIGQGFRNTMNAQAIVAQLGNYRRVSGLALKGMVSQALPAEERQRSDEVRGTVLVTFQDGAVASLSVESENEQFRSLLRDQIDWSLFPAPRQFSLPISRVACTVSVSNGKIRVGVGPI</sequence>
<accession>A0A9W6G1P0</accession>
<feature type="transmembrane region" description="Helical" evidence="2">
    <location>
        <begin position="15"/>
        <end position="36"/>
    </location>
</feature>
<gene>
    <name evidence="3" type="ORF">GHYDROH2_22490</name>
</gene>
<dbReference type="Proteomes" id="UP001144352">
    <property type="component" value="Unassembled WGS sequence"/>
</dbReference>
<reference evidence="3" key="1">
    <citation type="submission" date="2022-12" db="EMBL/GenBank/DDBJ databases">
        <title>Reference genome sequencing for broad-spectrum identification of bacterial and archaeal isolates by mass spectrometry.</title>
        <authorList>
            <person name="Sekiguchi Y."/>
            <person name="Tourlousse D.M."/>
        </authorList>
    </citation>
    <scope>NUCLEOTIDE SEQUENCE</scope>
    <source>
        <strain evidence="3">H2</strain>
    </source>
</reference>